<dbReference type="PANTHER" id="PTHR30589">
    <property type="entry name" value="PROLIPOPROTEIN DIACYLGLYCERYL TRANSFERASE"/>
    <property type="match status" value="1"/>
</dbReference>
<sequence length="287" mass="32846">MIDAITWTADPAIFSIFGREVRWYGLFFAVGFLVGYAIEERIYKHDNAPAGWCDKAFIYTIIATIIGARLGHCLFYGWEYYSAHPLDILKIWEGGLASHGGTIGILIALYIFSRRVTHRDMLWAVDRLAIPTALVGALIRMGNLMNHEIYGHATSLPWGFRFIENVSVWHTYGAQPIFTEPSHPTQIYEALCYLAVFGLLMYMYWKRRAGDRPGLILGVFFVGVFLSRFFIEFVKNDQEAFEADMLLNMGQWLSIPFVIAGVWLIIRALRRPIVPGRIEIPVSRQKK</sequence>
<dbReference type="EC" id="2.5.1.145" evidence="7"/>
<dbReference type="AlphaFoldDB" id="A0A9D1KE09"/>
<evidence type="ECO:0000256" key="7">
    <source>
        <dbReference type="HAMAP-Rule" id="MF_01147"/>
    </source>
</evidence>
<dbReference type="Proteomes" id="UP000886722">
    <property type="component" value="Unassembled WGS sequence"/>
</dbReference>
<dbReference type="GO" id="GO:0005886">
    <property type="term" value="C:plasma membrane"/>
    <property type="evidence" value="ECO:0007669"/>
    <property type="project" value="UniProtKB-SubCell"/>
</dbReference>
<evidence type="ECO:0000256" key="4">
    <source>
        <dbReference type="ARBA" id="ARBA00022692"/>
    </source>
</evidence>
<feature type="transmembrane region" description="Helical" evidence="7">
    <location>
        <begin position="21"/>
        <end position="38"/>
    </location>
</feature>
<keyword evidence="4 7" id="KW-0812">Transmembrane</keyword>
<feature type="transmembrane region" description="Helical" evidence="7">
    <location>
        <begin position="58"/>
        <end position="78"/>
    </location>
</feature>
<feature type="binding site" evidence="7">
    <location>
        <position position="140"/>
    </location>
    <ligand>
        <name>a 1,2-diacyl-sn-glycero-3-phospho-(1'-sn-glycerol)</name>
        <dbReference type="ChEBI" id="CHEBI:64716"/>
    </ligand>
</feature>
<feature type="transmembrane region" description="Helical" evidence="7">
    <location>
        <begin position="187"/>
        <end position="205"/>
    </location>
</feature>
<comment type="similarity">
    <text evidence="1 7">Belongs to the Lgt family.</text>
</comment>
<comment type="function">
    <text evidence="7">Catalyzes the transfer of the diacylglyceryl group from phosphatidylglycerol to the sulfhydryl group of the N-terminal cysteine of a prolipoprotein, the first step in the formation of mature lipoproteins.</text>
</comment>
<keyword evidence="3 7" id="KW-0808">Transferase</keyword>
<accession>A0A9D1KE09</accession>
<evidence type="ECO:0000256" key="5">
    <source>
        <dbReference type="ARBA" id="ARBA00022989"/>
    </source>
</evidence>
<dbReference type="HAMAP" id="MF_01147">
    <property type="entry name" value="Lgt"/>
    <property type="match status" value="1"/>
</dbReference>
<comment type="caution">
    <text evidence="8">The sequence shown here is derived from an EMBL/GenBank/DDBJ whole genome shotgun (WGS) entry which is preliminary data.</text>
</comment>
<comment type="catalytic activity">
    <reaction evidence="7">
        <text>L-cysteinyl-[prolipoprotein] + a 1,2-diacyl-sn-glycero-3-phospho-(1'-sn-glycerol) = an S-1,2-diacyl-sn-glyceryl-L-cysteinyl-[prolipoprotein] + sn-glycerol 1-phosphate + H(+)</text>
        <dbReference type="Rhea" id="RHEA:56712"/>
        <dbReference type="Rhea" id="RHEA-COMP:14679"/>
        <dbReference type="Rhea" id="RHEA-COMP:14680"/>
        <dbReference type="ChEBI" id="CHEBI:15378"/>
        <dbReference type="ChEBI" id="CHEBI:29950"/>
        <dbReference type="ChEBI" id="CHEBI:57685"/>
        <dbReference type="ChEBI" id="CHEBI:64716"/>
        <dbReference type="ChEBI" id="CHEBI:140658"/>
        <dbReference type="EC" id="2.5.1.145"/>
    </reaction>
</comment>
<dbReference type="EMBL" id="DVKT01000019">
    <property type="protein sequence ID" value="HIT38922.1"/>
    <property type="molecule type" value="Genomic_DNA"/>
</dbReference>
<gene>
    <name evidence="7 8" type="primary">lgt</name>
    <name evidence="8" type="ORF">IAD06_02630</name>
</gene>
<protein>
    <recommendedName>
        <fullName evidence="7">Phosphatidylglycerol--prolipoprotein diacylglyceryl transferase</fullName>
        <ecNumber evidence="7">2.5.1.145</ecNumber>
    </recommendedName>
</protein>
<proteinExistence type="inferred from homology"/>
<dbReference type="Pfam" id="PF01790">
    <property type="entry name" value="LGT"/>
    <property type="match status" value="1"/>
</dbReference>
<evidence type="ECO:0000313" key="9">
    <source>
        <dbReference type="Proteomes" id="UP000886722"/>
    </source>
</evidence>
<comment type="pathway">
    <text evidence="7">Protein modification; lipoprotein biosynthesis (diacylglyceryl transfer).</text>
</comment>
<evidence type="ECO:0000256" key="3">
    <source>
        <dbReference type="ARBA" id="ARBA00022679"/>
    </source>
</evidence>
<dbReference type="PANTHER" id="PTHR30589:SF0">
    <property type="entry name" value="PHOSPHATIDYLGLYCEROL--PROLIPOPROTEIN DIACYLGLYCERYL TRANSFERASE"/>
    <property type="match status" value="1"/>
</dbReference>
<dbReference type="GO" id="GO:0008961">
    <property type="term" value="F:phosphatidylglycerol-prolipoprotein diacylglyceryl transferase activity"/>
    <property type="evidence" value="ECO:0007669"/>
    <property type="project" value="UniProtKB-UniRule"/>
</dbReference>
<reference evidence="8" key="2">
    <citation type="journal article" date="2021" name="PeerJ">
        <title>Extensive microbial diversity within the chicken gut microbiome revealed by metagenomics and culture.</title>
        <authorList>
            <person name="Gilroy R."/>
            <person name="Ravi A."/>
            <person name="Getino M."/>
            <person name="Pursley I."/>
            <person name="Horton D.L."/>
            <person name="Alikhan N.F."/>
            <person name="Baker D."/>
            <person name="Gharbi K."/>
            <person name="Hall N."/>
            <person name="Watson M."/>
            <person name="Adriaenssens E.M."/>
            <person name="Foster-Nyarko E."/>
            <person name="Jarju S."/>
            <person name="Secka A."/>
            <person name="Antonio M."/>
            <person name="Oren A."/>
            <person name="Chaudhuri R.R."/>
            <person name="La Ragione R."/>
            <person name="Hildebrand F."/>
            <person name="Pallen M.J."/>
        </authorList>
    </citation>
    <scope>NUCLEOTIDE SEQUENCE</scope>
    <source>
        <strain evidence="8">21143</strain>
    </source>
</reference>
<dbReference type="GO" id="GO:0042158">
    <property type="term" value="P:lipoprotein biosynthetic process"/>
    <property type="evidence" value="ECO:0007669"/>
    <property type="project" value="UniProtKB-UniRule"/>
</dbReference>
<feature type="transmembrane region" description="Helical" evidence="7">
    <location>
        <begin position="251"/>
        <end position="269"/>
    </location>
</feature>
<reference evidence="8" key="1">
    <citation type="submission" date="2020-10" db="EMBL/GenBank/DDBJ databases">
        <authorList>
            <person name="Gilroy R."/>
        </authorList>
    </citation>
    <scope>NUCLEOTIDE SEQUENCE</scope>
    <source>
        <strain evidence="8">21143</strain>
    </source>
</reference>
<organism evidence="8 9">
    <name type="scientific">Candidatus Caccoplasma intestinavium</name>
    <dbReference type="NCBI Taxonomy" id="2840716"/>
    <lineage>
        <taxon>Bacteria</taxon>
        <taxon>Pseudomonadati</taxon>
        <taxon>Bacteroidota</taxon>
        <taxon>Bacteroidia</taxon>
        <taxon>Bacteroidales</taxon>
        <taxon>Bacteroidaceae</taxon>
        <taxon>Bacteroidaceae incertae sedis</taxon>
        <taxon>Candidatus Caccoplasma</taxon>
    </lineage>
</organism>
<dbReference type="InterPro" id="IPR001640">
    <property type="entry name" value="Lgt"/>
</dbReference>
<evidence type="ECO:0000313" key="8">
    <source>
        <dbReference type="EMBL" id="HIT38922.1"/>
    </source>
</evidence>
<feature type="transmembrane region" description="Helical" evidence="7">
    <location>
        <begin position="90"/>
        <end position="112"/>
    </location>
</feature>
<evidence type="ECO:0000256" key="1">
    <source>
        <dbReference type="ARBA" id="ARBA00007150"/>
    </source>
</evidence>
<evidence type="ECO:0000256" key="2">
    <source>
        <dbReference type="ARBA" id="ARBA00022475"/>
    </source>
</evidence>
<comment type="subcellular location">
    <subcellularLocation>
        <location evidence="7">Cell membrane</location>
        <topology evidence="7">Multi-pass membrane protein</topology>
    </subcellularLocation>
</comment>
<keyword evidence="5 7" id="KW-1133">Transmembrane helix</keyword>
<feature type="transmembrane region" description="Helical" evidence="7">
    <location>
        <begin position="214"/>
        <end position="231"/>
    </location>
</feature>
<keyword evidence="6 7" id="KW-0472">Membrane</keyword>
<keyword evidence="2 7" id="KW-1003">Cell membrane</keyword>
<dbReference type="NCBIfam" id="TIGR00544">
    <property type="entry name" value="lgt"/>
    <property type="match status" value="1"/>
</dbReference>
<evidence type="ECO:0000256" key="6">
    <source>
        <dbReference type="ARBA" id="ARBA00023136"/>
    </source>
</evidence>
<name>A0A9D1KE09_9BACT</name>